<dbReference type="GeneID" id="24425185"/>
<proteinExistence type="predicted"/>
<reference evidence="1 2" key="3">
    <citation type="journal article" date="2016" name="Sci. Rep.">
        <title>Genome-wide diversity and gene expression profiling of Babesia microti isolates identify polymorphic genes that mediate host-pathogen interactions.</title>
        <authorList>
            <person name="Silva J.C."/>
            <person name="Cornillot E."/>
            <person name="McCracken C."/>
            <person name="Usmani-Brown S."/>
            <person name="Dwivedi A."/>
            <person name="Ifeonu O.O."/>
            <person name="Crabtree J."/>
            <person name="Gotia H.T."/>
            <person name="Virji A.Z."/>
            <person name="Reynes C."/>
            <person name="Colinge J."/>
            <person name="Kumar V."/>
            <person name="Lawres L."/>
            <person name="Pazzi J.E."/>
            <person name="Pablo J.V."/>
            <person name="Hung C."/>
            <person name="Brancato J."/>
            <person name="Kumari P."/>
            <person name="Orvis J."/>
            <person name="Tretina K."/>
            <person name="Chibucos M."/>
            <person name="Ott S."/>
            <person name="Sadzewicz L."/>
            <person name="Sengamalay N."/>
            <person name="Shetty A.C."/>
            <person name="Su Q."/>
            <person name="Tallon L."/>
            <person name="Fraser C.M."/>
            <person name="Frutos R."/>
            <person name="Molina D.M."/>
            <person name="Krause P.J."/>
            <person name="Ben Mamoun C."/>
        </authorList>
    </citation>
    <scope>NUCLEOTIDE SEQUENCE [LARGE SCALE GENOMIC DNA]</scope>
    <source>
        <strain evidence="1 2">RI</strain>
    </source>
</reference>
<dbReference type="SMART" id="SM00320">
    <property type="entry name" value="WD40"/>
    <property type="match status" value="4"/>
</dbReference>
<accession>A0A1R4AC28</accession>
<sequence>MGIEVEHVLSISHNESKPDNYLRFGKFSPDGSLISTVANDNTLKIFENPVSPFYTNITNTAISDNLISDEFRDFCWFPRFTFTEEASKCFALASRGHPVNLYSTSFKPYFSYKPQDYNGDLAESYTVTFHPLGGMIVIGLKNQIQLFDVIHSTNPLQILGFGTRKDKGRIGIVSSVSFNVDGRRYLIGTHSGFIALCENTDYSFLSDPQHKQGGINQLCWVDDNTFLVGSRQDMFIREYDIREGLVARYKRPSISTQKLPFCTYHAYIIAGTSDSKLQIINRTSNCCDKAYLVDNPCGVCDIDGNLLLLCTGTRYPSQATINCEGIELNTCGSRFNLYKLIES</sequence>
<dbReference type="AlphaFoldDB" id="A0A1R4AC28"/>
<keyword evidence="2" id="KW-1185">Reference proteome</keyword>
<dbReference type="KEGG" id="bmic:BMR1_03g02715"/>
<reference evidence="1 2" key="1">
    <citation type="journal article" date="2012" name="Nucleic Acids Res.">
        <title>Sequencing of the smallest Apicomplexan genome from the human pathogen Babesia microti.</title>
        <authorList>
            <person name="Cornillot E."/>
            <person name="Hadj-Kaddour K."/>
            <person name="Dassouli A."/>
            <person name="Noel B."/>
            <person name="Ranwez V."/>
            <person name="Vacherie B."/>
            <person name="Augagneur Y."/>
            <person name="Bres V."/>
            <person name="Duclos A."/>
            <person name="Randazzo S."/>
            <person name="Carcy B."/>
            <person name="Debierre-Grockiego F."/>
            <person name="Delbecq S."/>
            <person name="Moubri-Menage K."/>
            <person name="Shams-Eldin H."/>
            <person name="Usmani-Brown S."/>
            <person name="Bringaud F."/>
            <person name="Wincker P."/>
            <person name="Vivares C.P."/>
            <person name="Schwarz R.T."/>
            <person name="Schetters T.P."/>
            <person name="Krause P.J."/>
            <person name="Gorenflot A."/>
            <person name="Berry V."/>
            <person name="Barbe V."/>
            <person name="Ben Mamoun C."/>
        </authorList>
    </citation>
    <scope>NUCLEOTIDE SEQUENCE [LARGE SCALE GENOMIC DNA]</scope>
    <source>
        <strain evidence="1 2">RI</strain>
    </source>
</reference>
<dbReference type="InterPro" id="IPR015943">
    <property type="entry name" value="WD40/YVTN_repeat-like_dom_sf"/>
</dbReference>
<dbReference type="InterPro" id="IPR001680">
    <property type="entry name" value="WD40_rpt"/>
</dbReference>
<dbReference type="PANTHER" id="PTHR13211:SF0">
    <property type="entry name" value="TELOMERASE CAJAL BODY PROTEIN 1"/>
    <property type="match status" value="1"/>
</dbReference>
<dbReference type="PANTHER" id="PTHR13211">
    <property type="entry name" value="TELOMERASE CAJAL BODY PROTEIN 1"/>
    <property type="match status" value="1"/>
</dbReference>
<reference evidence="1 2" key="2">
    <citation type="journal article" date="2013" name="PLoS ONE">
        <title>Whole genome mapping and re-organization of the nuclear and mitochondrial genomes of Babesia microti isolates.</title>
        <authorList>
            <person name="Cornillot E."/>
            <person name="Dassouli A."/>
            <person name="Garg A."/>
            <person name="Pachikara N."/>
            <person name="Randazzo S."/>
            <person name="Depoix D."/>
            <person name="Carcy B."/>
            <person name="Delbecq S."/>
            <person name="Frutos R."/>
            <person name="Silva J.C."/>
            <person name="Sutton R."/>
            <person name="Krause P.J."/>
            <person name="Mamoun C.B."/>
        </authorList>
    </citation>
    <scope>NUCLEOTIDE SEQUENCE [LARGE SCALE GENOMIC DNA]</scope>
    <source>
        <strain evidence="1 2">RI</strain>
    </source>
</reference>
<dbReference type="Gene3D" id="2.130.10.10">
    <property type="entry name" value="YVTN repeat-like/Quinoprotein amine dehydrogenase"/>
    <property type="match status" value="1"/>
</dbReference>
<evidence type="ECO:0000313" key="1">
    <source>
        <dbReference type="EMBL" id="SJK86494.1"/>
    </source>
</evidence>
<organism evidence="1 2">
    <name type="scientific">Babesia microti (strain RI)</name>
    <dbReference type="NCBI Taxonomy" id="1133968"/>
    <lineage>
        <taxon>Eukaryota</taxon>
        <taxon>Sar</taxon>
        <taxon>Alveolata</taxon>
        <taxon>Apicomplexa</taxon>
        <taxon>Aconoidasida</taxon>
        <taxon>Piroplasmida</taxon>
        <taxon>Babesiidae</taxon>
        <taxon>Babesia</taxon>
    </lineage>
</organism>
<dbReference type="Pfam" id="PF00400">
    <property type="entry name" value="WD40"/>
    <property type="match status" value="1"/>
</dbReference>
<dbReference type="SUPFAM" id="SSF50978">
    <property type="entry name" value="WD40 repeat-like"/>
    <property type="match status" value="1"/>
</dbReference>
<dbReference type="RefSeq" id="XP_021338649.1">
    <property type="nucleotide sequence ID" value="XM_021482090.1"/>
</dbReference>
<protein>
    <submittedName>
        <fullName evidence="1">Telomerase Cajal body protein 1</fullName>
    </submittedName>
</protein>
<dbReference type="EMBL" id="LN871598">
    <property type="protein sequence ID" value="SJK86494.1"/>
    <property type="molecule type" value="Genomic_DNA"/>
</dbReference>
<dbReference type="InterPro" id="IPR051150">
    <property type="entry name" value="SWT21/TCAB1_mRNA_Telomere"/>
</dbReference>
<dbReference type="Proteomes" id="UP000002899">
    <property type="component" value="Chromosome III"/>
</dbReference>
<dbReference type="InterPro" id="IPR036322">
    <property type="entry name" value="WD40_repeat_dom_sf"/>
</dbReference>
<evidence type="ECO:0000313" key="2">
    <source>
        <dbReference type="Proteomes" id="UP000002899"/>
    </source>
</evidence>
<dbReference type="VEuPathDB" id="PiroplasmaDB:BMR1_03g02715"/>
<name>A0A1R4AC28_BABMR</name>
<gene>
    <name evidence="1" type="ORF">BMR1_03g02715</name>
</gene>
<dbReference type="OrthoDB" id="239865at2759"/>